<feature type="transmembrane region" description="Helical" evidence="4">
    <location>
        <begin position="310"/>
        <end position="331"/>
    </location>
</feature>
<dbReference type="GO" id="GO:0022857">
    <property type="term" value="F:transmembrane transporter activity"/>
    <property type="evidence" value="ECO:0007669"/>
    <property type="project" value="InterPro"/>
</dbReference>
<feature type="transmembrane region" description="Helical" evidence="4">
    <location>
        <begin position="246"/>
        <end position="265"/>
    </location>
</feature>
<evidence type="ECO:0000259" key="5">
    <source>
        <dbReference type="PROSITE" id="PS50850"/>
    </source>
</evidence>
<reference evidence="6" key="1">
    <citation type="submission" date="2013-08" db="EMBL/GenBank/DDBJ databases">
        <title>Gene expansion shapes genome architecture in the human pathogen Lichtheimia corymbifera: an evolutionary genomics analysis in the ancient terrestrial Mucorales (Mucoromycotina).</title>
        <authorList>
            <person name="Schwartze V.U."/>
            <person name="Winter S."/>
            <person name="Shelest E."/>
            <person name="Marcet-Houben M."/>
            <person name="Horn F."/>
            <person name="Wehner S."/>
            <person name="Hoffmann K."/>
            <person name="Riege K."/>
            <person name="Sammeth M."/>
            <person name="Nowrousian M."/>
            <person name="Valiante V."/>
            <person name="Linde J."/>
            <person name="Jacobsen I.D."/>
            <person name="Marz M."/>
            <person name="Brakhage A.A."/>
            <person name="Gabaldon T."/>
            <person name="Bocker S."/>
            <person name="Voigt K."/>
        </authorList>
    </citation>
    <scope>NUCLEOTIDE SEQUENCE [LARGE SCALE GENOMIC DNA]</scope>
    <source>
        <strain evidence="6">FSU 9682</strain>
    </source>
</reference>
<name>A0A068SED1_9FUNG</name>
<dbReference type="GO" id="GO:0016020">
    <property type="term" value="C:membrane"/>
    <property type="evidence" value="ECO:0007669"/>
    <property type="project" value="UniProtKB-SubCell"/>
</dbReference>
<evidence type="ECO:0000313" key="6">
    <source>
        <dbReference type="EMBL" id="CDH60187.1"/>
    </source>
</evidence>
<feature type="transmembrane region" description="Helical" evidence="4">
    <location>
        <begin position="92"/>
        <end position="113"/>
    </location>
</feature>
<feature type="transmembrane region" description="Helical" evidence="4">
    <location>
        <begin position="444"/>
        <end position="462"/>
    </location>
</feature>
<keyword evidence="7" id="KW-1185">Reference proteome</keyword>
<keyword evidence="4" id="KW-0812">Transmembrane</keyword>
<evidence type="ECO:0000256" key="2">
    <source>
        <dbReference type="ARBA" id="ARBA00006727"/>
    </source>
</evidence>
<feature type="transmembrane region" description="Helical" evidence="4">
    <location>
        <begin position="182"/>
        <end position="203"/>
    </location>
</feature>
<feature type="transmembrane region" description="Helical" evidence="4">
    <location>
        <begin position="468"/>
        <end position="491"/>
    </location>
</feature>
<feature type="transmembrane region" description="Helical" evidence="4">
    <location>
        <begin position="351"/>
        <end position="369"/>
    </location>
</feature>
<accession>A0A068SED1</accession>
<feature type="transmembrane region" description="Helical" evidence="4">
    <location>
        <begin position="406"/>
        <end position="432"/>
    </location>
</feature>
<proteinExistence type="inferred from homology"/>
<protein>
    <submittedName>
        <fullName evidence="6">Mfs transporter</fullName>
    </submittedName>
</protein>
<comment type="subcellular location">
    <subcellularLocation>
        <location evidence="1">Membrane</location>
        <topology evidence="1">Multi-pass membrane protein</topology>
    </subcellularLocation>
</comment>
<dbReference type="Proteomes" id="UP000027586">
    <property type="component" value="Unassembled WGS sequence"/>
</dbReference>
<dbReference type="InterPro" id="IPR050327">
    <property type="entry name" value="Proton-linked_MCT"/>
</dbReference>
<keyword evidence="4" id="KW-0472">Membrane</keyword>
<feature type="region of interest" description="Disordered" evidence="3">
    <location>
        <begin position="1"/>
        <end position="66"/>
    </location>
</feature>
<feature type="compositionally biased region" description="Basic and acidic residues" evidence="3">
    <location>
        <begin position="1"/>
        <end position="37"/>
    </location>
</feature>
<keyword evidence="4" id="KW-1133">Transmembrane helix</keyword>
<feature type="transmembrane region" description="Helical" evidence="4">
    <location>
        <begin position="215"/>
        <end position="234"/>
    </location>
</feature>
<dbReference type="VEuPathDB" id="FungiDB:LCOR_10976.1"/>
<dbReference type="Pfam" id="PF07690">
    <property type="entry name" value="MFS_1"/>
    <property type="match status" value="1"/>
</dbReference>
<feature type="compositionally biased region" description="Basic and acidic residues" evidence="3">
    <location>
        <begin position="54"/>
        <end position="66"/>
    </location>
</feature>
<dbReference type="SUPFAM" id="SSF103473">
    <property type="entry name" value="MFS general substrate transporter"/>
    <property type="match status" value="1"/>
</dbReference>
<dbReference type="Gene3D" id="1.20.1250.20">
    <property type="entry name" value="MFS general substrate transporter like domains"/>
    <property type="match status" value="2"/>
</dbReference>
<comment type="similarity">
    <text evidence="2">Belongs to the major facilitator superfamily. Monocarboxylate porter (TC 2.A.1.13) family.</text>
</comment>
<feature type="transmembrane region" description="Helical" evidence="4">
    <location>
        <begin position="381"/>
        <end position="400"/>
    </location>
</feature>
<feature type="region of interest" description="Disordered" evidence="3">
    <location>
        <begin position="269"/>
        <end position="301"/>
    </location>
</feature>
<comment type="caution">
    <text evidence="6">The sequence shown here is derived from an EMBL/GenBank/DDBJ whole genome shotgun (WGS) entry which is preliminary data.</text>
</comment>
<gene>
    <name evidence="6" type="ORF">LCOR_10976.1</name>
</gene>
<feature type="domain" description="Major facilitator superfamily (MFS) profile" evidence="5">
    <location>
        <begin position="91"/>
        <end position="500"/>
    </location>
</feature>
<dbReference type="OrthoDB" id="6509908at2759"/>
<dbReference type="InterPro" id="IPR011701">
    <property type="entry name" value="MFS"/>
</dbReference>
<sequence length="501" mass="54507">MVKDQTSSKDKPLDREPPSTLSGDHHPGNLENAKSDDDLQQLPVINNNEQDAASTKKTDSDHLSSSYKRFDGEDPYWTEGFKNPGWLSTATVFLVTFSTVGFLFCWGTFQQYYLQHVYQGQTDSFRIAFVGTIGYAAVTGTGPIMSLVIRRIGYRRTMLIGNVLCPLGLFLASAATQLWQVYLCWGLCFGLGGGFCFNACFILPSQWFVRKRGLVNGLGNTGVAFGGMVFSPLANHLIQTLGYRNALRVMGCMVFVLLALGTALARTRYPPPSRKRSNESIASSEEENNNHDEKSQSNKKCRSSCLSSPLISIPFGLFMIFALLAPLGYLIPFYLMPTYATQVLGTSESMGSSLVTIGNAANIVCRVVLGWTADRIGQCNTLFTTTLLSGIITLVMWQFATSLGVYGVYAALVGLTAGAYISLMPSVVALLVGMDNLYSGVATSWVLMSVGSLLGTPMFGLMQSKLGWTASIQFSGAATVVAALSMLAIRFKLDRRPFVKI</sequence>
<evidence type="ECO:0000313" key="7">
    <source>
        <dbReference type="Proteomes" id="UP000027586"/>
    </source>
</evidence>
<evidence type="ECO:0000256" key="4">
    <source>
        <dbReference type="SAM" id="Phobius"/>
    </source>
</evidence>
<dbReference type="PANTHER" id="PTHR11360:SF284">
    <property type="entry name" value="EG:103B4.3 PROTEIN-RELATED"/>
    <property type="match status" value="1"/>
</dbReference>
<dbReference type="CDD" id="cd17352">
    <property type="entry name" value="MFS_MCT_SLC16"/>
    <property type="match status" value="1"/>
</dbReference>
<dbReference type="EMBL" id="CBTN010000085">
    <property type="protein sequence ID" value="CDH60187.1"/>
    <property type="molecule type" value="Genomic_DNA"/>
</dbReference>
<dbReference type="AlphaFoldDB" id="A0A068SED1"/>
<feature type="compositionally biased region" description="Polar residues" evidence="3">
    <location>
        <begin position="43"/>
        <end position="53"/>
    </location>
</feature>
<dbReference type="InterPro" id="IPR036259">
    <property type="entry name" value="MFS_trans_sf"/>
</dbReference>
<evidence type="ECO:0000256" key="3">
    <source>
        <dbReference type="SAM" id="MobiDB-lite"/>
    </source>
</evidence>
<dbReference type="InterPro" id="IPR020846">
    <property type="entry name" value="MFS_dom"/>
</dbReference>
<dbReference type="PANTHER" id="PTHR11360">
    <property type="entry name" value="MONOCARBOXYLATE TRANSPORTER"/>
    <property type="match status" value="1"/>
</dbReference>
<dbReference type="PROSITE" id="PS50850">
    <property type="entry name" value="MFS"/>
    <property type="match status" value="1"/>
</dbReference>
<organism evidence="6 7">
    <name type="scientific">Lichtheimia corymbifera JMRC:FSU:9682</name>
    <dbReference type="NCBI Taxonomy" id="1263082"/>
    <lineage>
        <taxon>Eukaryota</taxon>
        <taxon>Fungi</taxon>
        <taxon>Fungi incertae sedis</taxon>
        <taxon>Mucoromycota</taxon>
        <taxon>Mucoromycotina</taxon>
        <taxon>Mucoromycetes</taxon>
        <taxon>Mucorales</taxon>
        <taxon>Lichtheimiaceae</taxon>
        <taxon>Lichtheimia</taxon>
    </lineage>
</organism>
<feature type="transmembrane region" description="Helical" evidence="4">
    <location>
        <begin position="159"/>
        <end position="176"/>
    </location>
</feature>
<evidence type="ECO:0000256" key="1">
    <source>
        <dbReference type="ARBA" id="ARBA00004141"/>
    </source>
</evidence>
<feature type="transmembrane region" description="Helical" evidence="4">
    <location>
        <begin position="125"/>
        <end position="147"/>
    </location>
</feature>